<evidence type="ECO:0000256" key="5">
    <source>
        <dbReference type="ARBA" id="ARBA00023180"/>
    </source>
</evidence>
<dbReference type="EMBL" id="CP032157">
    <property type="protein sequence ID" value="AXY74276.1"/>
    <property type="molecule type" value="Genomic_DNA"/>
</dbReference>
<dbReference type="GO" id="GO:0030313">
    <property type="term" value="C:cell envelope"/>
    <property type="evidence" value="ECO:0007669"/>
    <property type="project" value="UniProtKB-SubCell"/>
</dbReference>
<evidence type="ECO:0000256" key="7">
    <source>
        <dbReference type="SAM" id="SignalP"/>
    </source>
</evidence>
<dbReference type="SUPFAM" id="SSF52058">
    <property type="entry name" value="L domain-like"/>
    <property type="match status" value="2"/>
</dbReference>
<evidence type="ECO:0000256" key="1">
    <source>
        <dbReference type="ARBA" id="ARBA00004191"/>
    </source>
</evidence>
<dbReference type="InterPro" id="IPR051648">
    <property type="entry name" value="CWI-Assembly_Regulator"/>
</dbReference>
<dbReference type="InterPro" id="IPR008969">
    <property type="entry name" value="CarboxyPept-like_regulatory"/>
</dbReference>
<dbReference type="Gene3D" id="3.80.20.20">
    <property type="entry name" value="Receptor L-domain"/>
    <property type="match status" value="1"/>
</dbReference>
<organism evidence="8 9">
    <name type="scientific">Paraflavitalea soli</name>
    <dbReference type="NCBI Taxonomy" id="2315862"/>
    <lineage>
        <taxon>Bacteria</taxon>
        <taxon>Pseudomonadati</taxon>
        <taxon>Bacteroidota</taxon>
        <taxon>Chitinophagia</taxon>
        <taxon>Chitinophagales</taxon>
        <taxon>Chitinophagaceae</taxon>
        <taxon>Paraflavitalea</taxon>
    </lineage>
</organism>
<dbReference type="Proteomes" id="UP000263900">
    <property type="component" value="Chromosome"/>
</dbReference>
<dbReference type="PROSITE" id="PS51257">
    <property type="entry name" value="PROKAR_LIPOPROTEIN"/>
    <property type="match status" value="1"/>
</dbReference>
<gene>
    <name evidence="8" type="ORF">D3H65_09945</name>
</gene>
<proteinExistence type="predicted"/>
<evidence type="ECO:0000256" key="2">
    <source>
        <dbReference type="ARBA" id="ARBA00022512"/>
    </source>
</evidence>
<dbReference type="AlphaFoldDB" id="A0A3B7MMX0"/>
<dbReference type="InterPro" id="IPR036941">
    <property type="entry name" value="Rcpt_L-dom_sf"/>
</dbReference>
<feature type="compositionally biased region" description="Pro residues" evidence="6">
    <location>
        <begin position="332"/>
        <end position="342"/>
    </location>
</feature>
<dbReference type="KEGG" id="pseg:D3H65_09945"/>
<evidence type="ECO:0008006" key="10">
    <source>
        <dbReference type="Google" id="ProtNLM"/>
    </source>
</evidence>
<accession>A0A3B7MMX0</accession>
<comment type="subcellular location">
    <subcellularLocation>
        <location evidence="1">Secreted</location>
        <location evidence="1">Cell wall</location>
    </subcellularLocation>
</comment>
<keyword evidence="2" id="KW-0134">Cell wall</keyword>
<feature type="chain" id="PRO_5017650425" description="Carboxypeptidase regulatory-like domain-containing protein" evidence="7">
    <location>
        <begin position="20"/>
        <end position="1135"/>
    </location>
</feature>
<name>A0A3B7MMX0_9BACT</name>
<protein>
    <recommendedName>
        <fullName evidence="10">Carboxypeptidase regulatory-like domain-containing protein</fullName>
    </recommendedName>
</protein>
<dbReference type="OrthoDB" id="973965at2"/>
<evidence type="ECO:0000256" key="4">
    <source>
        <dbReference type="ARBA" id="ARBA00022729"/>
    </source>
</evidence>
<feature type="region of interest" description="Disordered" evidence="6">
    <location>
        <begin position="330"/>
        <end position="349"/>
    </location>
</feature>
<dbReference type="PANTHER" id="PTHR31018">
    <property type="entry name" value="SPORULATION-SPECIFIC PROTEIN-RELATED"/>
    <property type="match status" value="1"/>
</dbReference>
<feature type="signal peptide" evidence="7">
    <location>
        <begin position="1"/>
        <end position="19"/>
    </location>
</feature>
<dbReference type="RefSeq" id="WP_119050163.1">
    <property type="nucleotide sequence ID" value="NZ_CP032157.1"/>
</dbReference>
<dbReference type="PANTHER" id="PTHR31018:SF3">
    <property type="entry name" value="RECEPTOR PROTEIN-TYROSINE KINASE"/>
    <property type="match status" value="1"/>
</dbReference>
<keyword evidence="3" id="KW-0964">Secreted</keyword>
<evidence type="ECO:0000313" key="8">
    <source>
        <dbReference type="EMBL" id="AXY74276.1"/>
    </source>
</evidence>
<keyword evidence="5" id="KW-0325">Glycoprotein</keyword>
<reference evidence="8 9" key="1">
    <citation type="submission" date="2018-09" db="EMBL/GenBank/DDBJ databases">
        <title>Genome sequencing of strain 6GH32-13.</title>
        <authorList>
            <person name="Weon H.-Y."/>
            <person name="Heo J."/>
            <person name="Kwon S.-W."/>
        </authorList>
    </citation>
    <scope>NUCLEOTIDE SEQUENCE [LARGE SCALE GENOMIC DNA]</scope>
    <source>
        <strain evidence="8 9">5GH32-13</strain>
    </source>
</reference>
<dbReference type="SUPFAM" id="SSF49464">
    <property type="entry name" value="Carboxypeptidase regulatory domain-like"/>
    <property type="match status" value="1"/>
</dbReference>
<evidence type="ECO:0000256" key="3">
    <source>
        <dbReference type="ARBA" id="ARBA00022525"/>
    </source>
</evidence>
<sequence>MKKIILYLLLLTLIGQACRKNDNGGNTDNPPPIPELPKEGVVVNTNVFGRIVDELDKPLSGVAVTGGGKTTNTDENGIYMLMNVQLDQARAYLTAVKQGYFKGSRIFQPIKNGMSKPPLIKMLTMKSIGTINAATGGAAESTGGIKIELPASAIDGYTGQVNVVANYVNPTSPDFFARMPGDLAANNAANQRGALISYGMSHLDLLDDKGNKLTIKAGKEVTVTLPVPQKLQSSATTTIDMWYFDETTGIWKQEGKGTYQNGKYVGKVTHFSVWNYDHWNPLMILPMFLRWILPNITSMPPEDIDNIVNHPPDFILQVRDKKTQTTLYTNTFPPPVPNPNNNPPGGTSSVTFPLPNMTDVMEVTVMPVQPGGPDYPTNPNYTPTGGEVPPAAPTFADEGQSVTIEVRPTNPPSTITITLPPASSGGGNGETVVNVNGKAVNCENKAVTTGYAFLSMRSGNTIVKSTTAPIFGTDGRFTVQYLFMRALTNRIDNVVLTVYDVATGKKSQDMKINVNPSVAHMIQDAVKVCDNPGPGPGTGTDKVFQGNYSINDAASLKAFIDSGYTAVSGILYVSNMTDLGGIIKLKKVWGLELRRNNVTSLGGLAELEEMSWLSLVENGQLVSVAFPKLASKSVQGIHINYNLSLVALTLPSIESVSPLGNDNISITGNPLLKTLSIPNLKSVDKCGFIELSNTLLTNLNMFTNASGTLGTWGMTLIDNPDLTSVSGLKNIVCTARLTIDQCPKLTTLDGINIPSIVTDWVTLTRNEALTDITAVSNKLKSTAGLSINLNKALKTAHFPLYEKGNITCKDNGELTTLTLPLFKEADAVDLTHNVKLATINMNALEKLPISFNMVGGFETVQALTSFDLPALKTVGRFVIQNCPGILNLDGFANLENVDGDLVISNANIPGASIKLQTIGGFNKLTNVRFSLGLETAAGSGDRLAGYDGPLKSIKGFTMLKTVGAMFNIGGKNLTDISGFANLESVGQDLRIMTTGLTGLGGLAKLTSSGLNENRLIYIGDNTKLTSLAGLTSITNIVGIYVARNPELLNLDGLEKVKAMRYGMTIGQNDKLANLNGLSNVDGAITSITINENKVLKNFCGITKVVKAGAISGGYYVTSNAYNPTQQQIIAGQCSQ</sequence>
<evidence type="ECO:0000256" key="6">
    <source>
        <dbReference type="SAM" id="MobiDB-lite"/>
    </source>
</evidence>
<evidence type="ECO:0000313" key="9">
    <source>
        <dbReference type="Proteomes" id="UP000263900"/>
    </source>
</evidence>
<keyword evidence="4 7" id="KW-0732">Signal</keyword>
<keyword evidence="9" id="KW-1185">Reference proteome</keyword>